<dbReference type="PROSITE" id="PS51900">
    <property type="entry name" value="CB"/>
    <property type="match status" value="1"/>
</dbReference>
<dbReference type="InterPro" id="IPR013762">
    <property type="entry name" value="Integrase-like_cat_sf"/>
</dbReference>
<keyword evidence="8" id="KW-1185">Reference proteome</keyword>
<reference evidence="7 8" key="1">
    <citation type="submission" date="2020-07" db="EMBL/GenBank/DDBJ databases">
        <title>Sequencing the genomes of 1000 actinobacteria strains.</title>
        <authorList>
            <person name="Klenk H.-P."/>
        </authorList>
    </citation>
    <scope>NUCLEOTIDE SEQUENCE [LARGE SCALE GENOMIC DNA]</scope>
    <source>
        <strain evidence="7 8">DSM 45772</strain>
    </source>
</reference>
<dbReference type="InterPro" id="IPR044068">
    <property type="entry name" value="CB"/>
</dbReference>
<dbReference type="Pfam" id="PF14659">
    <property type="entry name" value="Phage_int_SAM_3"/>
    <property type="match status" value="1"/>
</dbReference>
<dbReference type="GO" id="GO:0006310">
    <property type="term" value="P:DNA recombination"/>
    <property type="evidence" value="ECO:0007669"/>
    <property type="project" value="UniProtKB-KW"/>
</dbReference>
<organism evidence="7 8">
    <name type="scientific">Actinomycetospora corticicola</name>
    <dbReference type="NCBI Taxonomy" id="663602"/>
    <lineage>
        <taxon>Bacteria</taxon>
        <taxon>Bacillati</taxon>
        <taxon>Actinomycetota</taxon>
        <taxon>Actinomycetes</taxon>
        <taxon>Pseudonocardiales</taxon>
        <taxon>Pseudonocardiaceae</taxon>
        <taxon>Actinomycetospora</taxon>
    </lineage>
</organism>
<dbReference type="CDD" id="cd01189">
    <property type="entry name" value="INT_ICEBs1_C_like"/>
    <property type="match status" value="1"/>
</dbReference>
<keyword evidence="3" id="KW-0233">DNA recombination</keyword>
<evidence type="ECO:0000259" key="5">
    <source>
        <dbReference type="PROSITE" id="PS51898"/>
    </source>
</evidence>
<evidence type="ECO:0000259" key="6">
    <source>
        <dbReference type="PROSITE" id="PS51900"/>
    </source>
</evidence>
<accession>A0A7Y9E0B5</accession>
<dbReference type="PROSITE" id="PS51898">
    <property type="entry name" value="TYR_RECOMBINASE"/>
    <property type="match status" value="1"/>
</dbReference>
<gene>
    <name evidence="7" type="ORF">BJ983_004654</name>
</gene>
<dbReference type="Gene3D" id="1.10.443.10">
    <property type="entry name" value="Intergrase catalytic core"/>
    <property type="match status" value="1"/>
</dbReference>
<name>A0A7Y9E0B5_9PSEU</name>
<sequence length="378" mass="42121">MSGQNANGEGSVWLRTDGRWCAAAYVPVVGGGRRRVYGYGKTRQEARRKLRELLDKAEKNVPVAPASLTVATFLDEWLIYLKPHVRPSTWVGYETNVRLHVVPRIGKKKLTALSVRDVREVLVDGMRSDGHGARVIQYAHATVRAALEHAFREELVPRNVAKMVRVARPAKQSTTEPMTVDEAKAFLRAVAPDRLAAMWTVLVMLGLRRSEVCALEWEDVDFGARSLRIAKSLHRTGGRLQELPTKTRRSTRTVPLPGRVLYALAAHHVTAQLVGAEPGRPTRPKGYVFVTRNGTPFDPANITHMFGDLCAEHGLRRVRLHDLRHTCVSLLLALGIHPRVVMEIVGHSAIEMTMNVYGHVNLDTQRAALDALDDEMEA</sequence>
<dbReference type="InterPro" id="IPR002104">
    <property type="entry name" value="Integrase_catalytic"/>
</dbReference>
<comment type="caution">
    <text evidence="7">The sequence shown here is derived from an EMBL/GenBank/DDBJ whole genome shotgun (WGS) entry which is preliminary data.</text>
</comment>
<dbReference type="AlphaFoldDB" id="A0A7Y9E0B5"/>
<dbReference type="Pfam" id="PF00589">
    <property type="entry name" value="Phage_integrase"/>
    <property type="match status" value="1"/>
</dbReference>
<feature type="domain" description="Core-binding (CB)" evidence="6">
    <location>
        <begin position="68"/>
        <end position="151"/>
    </location>
</feature>
<evidence type="ECO:0000313" key="8">
    <source>
        <dbReference type="Proteomes" id="UP000535890"/>
    </source>
</evidence>
<proteinExistence type="predicted"/>
<dbReference type="InterPro" id="IPR010998">
    <property type="entry name" value="Integrase_recombinase_N"/>
</dbReference>
<evidence type="ECO:0000256" key="1">
    <source>
        <dbReference type="ARBA" id="ARBA00022908"/>
    </source>
</evidence>
<dbReference type="Gene3D" id="1.10.150.130">
    <property type="match status" value="1"/>
</dbReference>
<evidence type="ECO:0000256" key="4">
    <source>
        <dbReference type="PROSITE-ProRule" id="PRU01248"/>
    </source>
</evidence>
<dbReference type="InterPro" id="IPR011010">
    <property type="entry name" value="DNA_brk_join_enz"/>
</dbReference>
<dbReference type="GO" id="GO:0003677">
    <property type="term" value="F:DNA binding"/>
    <property type="evidence" value="ECO:0007669"/>
    <property type="project" value="UniProtKB-UniRule"/>
</dbReference>
<dbReference type="SUPFAM" id="SSF56349">
    <property type="entry name" value="DNA breaking-rejoining enzymes"/>
    <property type="match status" value="1"/>
</dbReference>
<feature type="domain" description="Tyr recombinase" evidence="5">
    <location>
        <begin position="173"/>
        <end position="370"/>
    </location>
</feature>
<dbReference type="PANTHER" id="PTHR30349">
    <property type="entry name" value="PHAGE INTEGRASE-RELATED"/>
    <property type="match status" value="1"/>
</dbReference>
<dbReference type="PANTHER" id="PTHR30349:SF91">
    <property type="entry name" value="INTA PROTEIN"/>
    <property type="match status" value="1"/>
</dbReference>
<keyword evidence="1" id="KW-0229">DNA integration</keyword>
<evidence type="ECO:0000256" key="2">
    <source>
        <dbReference type="ARBA" id="ARBA00023125"/>
    </source>
</evidence>
<dbReference type="RefSeq" id="WP_179795977.1">
    <property type="nucleotide sequence ID" value="NZ_BAABHP010000027.1"/>
</dbReference>
<keyword evidence="2 4" id="KW-0238">DNA-binding</keyword>
<protein>
    <submittedName>
        <fullName evidence="7">Integrase</fullName>
    </submittedName>
</protein>
<dbReference type="InterPro" id="IPR004107">
    <property type="entry name" value="Integrase_SAM-like_N"/>
</dbReference>
<dbReference type="Proteomes" id="UP000535890">
    <property type="component" value="Unassembled WGS sequence"/>
</dbReference>
<dbReference type="InterPro" id="IPR050090">
    <property type="entry name" value="Tyrosine_recombinase_XerCD"/>
</dbReference>
<evidence type="ECO:0000256" key="3">
    <source>
        <dbReference type="ARBA" id="ARBA00023172"/>
    </source>
</evidence>
<dbReference type="EMBL" id="JACCBN010000001">
    <property type="protein sequence ID" value="NYD38552.1"/>
    <property type="molecule type" value="Genomic_DNA"/>
</dbReference>
<evidence type="ECO:0000313" key="7">
    <source>
        <dbReference type="EMBL" id="NYD38552.1"/>
    </source>
</evidence>
<dbReference type="GO" id="GO:0015074">
    <property type="term" value="P:DNA integration"/>
    <property type="evidence" value="ECO:0007669"/>
    <property type="project" value="UniProtKB-KW"/>
</dbReference>